<sequence>MSIEIQLKPQFLDSAPDNSTLTHLAIICGALKHCLGNAKTMSFIKLAYIFDKAINLEANAFASKITLSPWNIDNDFKKSLIMAESIGFIELLTDKSKEIRISLIDKGEIYLSSVETHQAFVNYLEYLKESKIPENRFDNPIIRS</sequence>
<evidence type="ECO:0000313" key="2">
    <source>
        <dbReference type="Proteomes" id="UP000595332"/>
    </source>
</evidence>
<evidence type="ECO:0000313" key="1">
    <source>
        <dbReference type="EMBL" id="BBB29913.1"/>
    </source>
</evidence>
<proteinExistence type="predicted"/>
<gene>
    <name evidence="1" type="ORF">NEJAP_1963</name>
</gene>
<dbReference type="EMBL" id="AP014546">
    <property type="protein sequence ID" value="BBB29913.1"/>
    <property type="molecule type" value="Genomic_DNA"/>
</dbReference>
<dbReference type="KEGG" id="njp:NEJAP_1963"/>
<organism evidence="1 2">
    <name type="scientific">Neptunomonas japonica JAMM 1380</name>
    <dbReference type="NCBI Taxonomy" id="1441457"/>
    <lineage>
        <taxon>Bacteria</taxon>
        <taxon>Pseudomonadati</taxon>
        <taxon>Pseudomonadota</taxon>
        <taxon>Gammaproteobacteria</taxon>
        <taxon>Oceanospirillales</taxon>
        <taxon>Oceanospirillaceae</taxon>
        <taxon>Neptunomonas</taxon>
    </lineage>
</organism>
<accession>A0A7R6P9V1</accession>
<protein>
    <submittedName>
        <fullName evidence="1">Uncharacterized protein</fullName>
    </submittedName>
</protein>
<keyword evidence="2" id="KW-1185">Reference proteome</keyword>
<name>A0A7R6P9V1_9GAMM</name>
<reference evidence="1 2" key="1">
    <citation type="journal article" date="2008" name="Int. J. Syst. Evol. Microbiol.">
        <title>Neptunomonas japonica sp. nov., an Osedax japonicus symbiont-like bacterium isolated from sediment adjacent to sperm whale carcasses off Kagoshima, Japan.</title>
        <authorList>
            <person name="Miyazaki M."/>
            <person name="Nogi Y."/>
            <person name="Fujiwara Y."/>
            <person name="Kawato M."/>
            <person name="Kubokawa K."/>
            <person name="Horikoshi K."/>
        </authorList>
    </citation>
    <scope>NUCLEOTIDE SEQUENCE [LARGE SCALE GENOMIC DNA]</scope>
    <source>
        <strain evidence="1 2">JAMM 1380</strain>
    </source>
</reference>
<dbReference type="Proteomes" id="UP000595332">
    <property type="component" value="Chromosome"/>
</dbReference>
<dbReference type="RefSeq" id="WP_201347139.1">
    <property type="nucleotide sequence ID" value="NZ_AP014546.1"/>
</dbReference>
<dbReference type="AlphaFoldDB" id="A0A7R6P9V1"/>